<dbReference type="AlphaFoldDB" id="A0A517NV78"/>
<protein>
    <submittedName>
        <fullName evidence="2">Uncharacterized protein</fullName>
    </submittedName>
</protein>
<dbReference type="RefSeq" id="WP_145418770.1">
    <property type="nucleotide sequence ID" value="NZ_CP036526.1"/>
</dbReference>
<organism evidence="2 3">
    <name type="scientific">Stieleria marina</name>
    <dbReference type="NCBI Taxonomy" id="1930275"/>
    <lineage>
        <taxon>Bacteria</taxon>
        <taxon>Pseudomonadati</taxon>
        <taxon>Planctomycetota</taxon>
        <taxon>Planctomycetia</taxon>
        <taxon>Pirellulales</taxon>
        <taxon>Pirellulaceae</taxon>
        <taxon>Stieleria</taxon>
    </lineage>
</organism>
<evidence type="ECO:0000313" key="2">
    <source>
        <dbReference type="EMBL" id="QDT11028.1"/>
    </source>
</evidence>
<gene>
    <name evidence="2" type="ORF">K239x_30210</name>
</gene>
<dbReference type="Proteomes" id="UP000319817">
    <property type="component" value="Chromosome"/>
</dbReference>
<feature type="signal peptide" evidence="1">
    <location>
        <begin position="1"/>
        <end position="26"/>
    </location>
</feature>
<reference evidence="2 3" key="1">
    <citation type="submission" date="2019-02" db="EMBL/GenBank/DDBJ databases">
        <title>Deep-cultivation of Planctomycetes and their phenomic and genomic characterization uncovers novel biology.</title>
        <authorList>
            <person name="Wiegand S."/>
            <person name="Jogler M."/>
            <person name="Boedeker C."/>
            <person name="Pinto D."/>
            <person name="Vollmers J."/>
            <person name="Rivas-Marin E."/>
            <person name="Kohn T."/>
            <person name="Peeters S.H."/>
            <person name="Heuer A."/>
            <person name="Rast P."/>
            <person name="Oberbeckmann S."/>
            <person name="Bunk B."/>
            <person name="Jeske O."/>
            <person name="Meyerdierks A."/>
            <person name="Storesund J.E."/>
            <person name="Kallscheuer N."/>
            <person name="Luecker S."/>
            <person name="Lage O.M."/>
            <person name="Pohl T."/>
            <person name="Merkel B.J."/>
            <person name="Hornburger P."/>
            <person name="Mueller R.-W."/>
            <person name="Bruemmer F."/>
            <person name="Labrenz M."/>
            <person name="Spormann A.M."/>
            <person name="Op den Camp H."/>
            <person name="Overmann J."/>
            <person name="Amann R."/>
            <person name="Jetten M.S.M."/>
            <person name="Mascher T."/>
            <person name="Medema M.H."/>
            <person name="Devos D.P."/>
            <person name="Kaster A.-K."/>
            <person name="Ovreas L."/>
            <person name="Rohde M."/>
            <person name="Galperin M.Y."/>
            <person name="Jogler C."/>
        </authorList>
    </citation>
    <scope>NUCLEOTIDE SEQUENCE [LARGE SCALE GENOMIC DNA]</scope>
    <source>
        <strain evidence="2 3">K23_9</strain>
    </source>
</reference>
<keyword evidence="1" id="KW-0732">Signal</keyword>
<name>A0A517NV78_9BACT</name>
<sequence length="122" mass="13166" precursor="true">MDATISSAVMFAGALLPLFDSLNVVATPDNEMEEGFTIQSCSGGRATIETAMIATKTSIERSRNCIHRVFIKRPQSKVDRENVGDDGARASDQAFETTRCVGFGLPIQRSHVVSGIQVCELS</sequence>
<proteinExistence type="predicted"/>
<evidence type="ECO:0000313" key="3">
    <source>
        <dbReference type="Proteomes" id="UP000319817"/>
    </source>
</evidence>
<dbReference type="EMBL" id="CP036526">
    <property type="protein sequence ID" value="QDT11028.1"/>
    <property type="molecule type" value="Genomic_DNA"/>
</dbReference>
<evidence type="ECO:0000256" key="1">
    <source>
        <dbReference type="SAM" id="SignalP"/>
    </source>
</evidence>
<keyword evidence="3" id="KW-1185">Reference proteome</keyword>
<accession>A0A517NV78</accession>
<feature type="chain" id="PRO_5022110166" evidence="1">
    <location>
        <begin position="27"/>
        <end position="122"/>
    </location>
</feature>